<evidence type="ECO:0000256" key="5">
    <source>
        <dbReference type="ARBA" id="ARBA00022553"/>
    </source>
</evidence>
<dbReference type="CDD" id="cd13170">
    <property type="entry name" value="RanBD_NUP50"/>
    <property type="match status" value="1"/>
</dbReference>
<dbReference type="GeneID" id="117363716"/>
<dbReference type="Gene3D" id="2.30.29.30">
    <property type="entry name" value="Pleckstrin-homology domain (PH domain)/Phosphotyrosine-binding domain (PTB)"/>
    <property type="match status" value="1"/>
</dbReference>
<dbReference type="FunFam" id="2.30.29.30:FF:000179">
    <property type="entry name" value="Nuclear pore complex protein Nup50"/>
    <property type="match status" value="1"/>
</dbReference>
<dbReference type="Proteomes" id="UP000515159">
    <property type="component" value="Chromosome 7"/>
</dbReference>
<evidence type="ECO:0000256" key="4">
    <source>
        <dbReference type="ARBA" id="ARBA00022499"/>
    </source>
</evidence>
<feature type="domain" description="RanBD1" evidence="21">
    <location>
        <begin position="373"/>
        <end position="490"/>
    </location>
</feature>
<evidence type="ECO:0000256" key="1">
    <source>
        <dbReference type="ARBA" id="ARBA00004567"/>
    </source>
</evidence>
<evidence type="ECO:0000259" key="21">
    <source>
        <dbReference type="PROSITE" id="PS50196"/>
    </source>
</evidence>
<evidence type="ECO:0000256" key="2">
    <source>
        <dbReference type="ARBA" id="ARBA00004620"/>
    </source>
</evidence>
<evidence type="ECO:0000313" key="23">
    <source>
        <dbReference type="RefSeq" id="XP_033807763.1"/>
    </source>
</evidence>
<accession>A0A6P8RR73</accession>
<dbReference type="AlphaFoldDB" id="A0A6P8RR73"/>
<keyword evidence="11" id="KW-0811">Translocation</keyword>
<feature type="region of interest" description="Disordered" evidence="20">
    <location>
        <begin position="138"/>
        <end position="162"/>
    </location>
</feature>
<feature type="compositionally biased region" description="Basic and acidic residues" evidence="20">
    <location>
        <begin position="340"/>
        <end position="356"/>
    </location>
</feature>
<comment type="function">
    <text evidence="15">Component of the nuclear pore complex that has a direct role in nuclear protein import. Actively displaces NLSs from importin-alpha, and facilitates disassembly of the importin-alpha:beta-cargo complex and importin recycling. Interacts with regulatory proteins of cell cycle progression including CDKN1B. This interaction is required for correct intracellular transport and degradation of CDKN1B.</text>
</comment>
<dbReference type="GO" id="GO:0051028">
    <property type="term" value="P:mRNA transport"/>
    <property type="evidence" value="ECO:0007669"/>
    <property type="project" value="UniProtKB-KW"/>
</dbReference>
<dbReference type="GO" id="GO:0031965">
    <property type="term" value="C:nuclear membrane"/>
    <property type="evidence" value="ECO:0007669"/>
    <property type="project" value="UniProtKB-SubCell"/>
</dbReference>
<evidence type="ECO:0000256" key="11">
    <source>
        <dbReference type="ARBA" id="ARBA00023010"/>
    </source>
</evidence>
<protein>
    <recommendedName>
        <fullName evidence="16">Nuclear pore complex protein Nup50</fullName>
    </recommendedName>
    <alternativeName>
        <fullName evidence="17">50 kDa nucleoporin</fullName>
    </alternativeName>
    <alternativeName>
        <fullName evidence="18">Nuclear pore-associated protein 60 kDa-like</fullName>
    </alternativeName>
    <alternativeName>
        <fullName evidence="19">Nucleoporin Nup50</fullName>
    </alternativeName>
</protein>
<evidence type="ECO:0000256" key="17">
    <source>
        <dbReference type="ARBA" id="ARBA00079821"/>
    </source>
</evidence>
<evidence type="ECO:0000313" key="22">
    <source>
        <dbReference type="Proteomes" id="UP000515159"/>
    </source>
</evidence>
<keyword evidence="4" id="KW-1017">Isopeptide bond</keyword>
<feature type="compositionally biased region" description="Polar residues" evidence="20">
    <location>
        <begin position="153"/>
        <end position="162"/>
    </location>
</feature>
<dbReference type="SMART" id="SM00160">
    <property type="entry name" value="RanBD"/>
    <property type="match status" value="1"/>
</dbReference>
<dbReference type="RefSeq" id="XP_033807763.1">
    <property type="nucleotide sequence ID" value="XM_033951872.1"/>
</dbReference>
<keyword evidence="7" id="KW-0509">mRNA transport</keyword>
<evidence type="ECO:0000256" key="12">
    <source>
        <dbReference type="ARBA" id="ARBA00023132"/>
    </source>
</evidence>
<evidence type="ECO:0000256" key="14">
    <source>
        <dbReference type="ARBA" id="ARBA00023242"/>
    </source>
</evidence>
<evidence type="ECO:0000256" key="18">
    <source>
        <dbReference type="ARBA" id="ARBA00081490"/>
    </source>
</evidence>
<dbReference type="Pfam" id="PF08911">
    <property type="entry name" value="NUP50"/>
    <property type="match status" value="1"/>
</dbReference>
<dbReference type="InParanoid" id="A0A6P8RR73"/>
<keyword evidence="9" id="KW-0653">Protein transport</keyword>
<feature type="compositionally biased region" description="Polar residues" evidence="20">
    <location>
        <begin position="257"/>
        <end position="267"/>
    </location>
</feature>
<organism evidence="22 23">
    <name type="scientific">Geotrypetes seraphini</name>
    <name type="common">Gaboon caecilian</name>
    <name type="synonym">Caecilia seraphini</name>
    <dbReference type="NCBI Taxonomy" id="260995"/>
    <lineage>
        <taxon>Eukaryota</taxon>
        <taxon>Metazoa</taxon>
        <taxon>Chordata</taxon>
        <taxon>Craniata</taxon>
        <taxon>Vertebrata</taxon>
        <taxon>Euteleostomi</taxon>
        <taxon>Amphibia</taxon>
        <taxon>Gymnophiona</taxon>
        <taxon>Geotrypetes</taxon>
    </lineage>
</organism>
<keyword evidence="6" id="KW-0677">Repeat</keyword>
<evidence type="ECO:0000256" key="16">
    <source>
        <dbReference type="ARBA" id="ARBA00069163"/>
    </source>
</evidence>
<dbReference type="InterPro" id="IPR000156">
    <property type="entry name" value="Ran_bind_dom"/>
</dbReference>
<proteinExistence type="predicted"/>
<name>A0A6P8RR73_GEOSA</name>
<evidence type="ECO:0000256" key="15">
    <source>
        <dbReference type="ARBA" id="ARBA00054952"/>
    </source>
</evidence>
<feature type="region of interest" description="Disordered" evidence="20">
    <location>
        <begin position="257"/>
        <end position="277"/>
    </location>
</feature>
<dbReference type="OrthoDB" id="10062131at2759"/>
<reference evidence="23" key="1">
    <citation type="submission" date="2025-08" db="UniProtKB">
        <authorList>
            <consortium name="RefSeq"/>
        </authorList>
    </citation>
    <scope>IDENTIFICATION</scope>
</reference>
<evidence type="ECO:0000256" key="9">
    <source>
        <dbReference type="ARBA" id="ARBA00022927"/>
    </source>
</evidence>
<keyword evidence="8" id="KW-0832">Ubl conjugation</keyword>
<evidence type="ECO:0000256" key="19">
    <source>
        <dbReference type="ARBA" id="ARBA00081812"/>
    </source>
</evidence>
<comment type="subcellular location">
    <subcellularLocation>
        <location evidence="2">Nucleus membrane</location>
        <topology evidence="2">Peripheral membrane protein</topology>
        <orientation evidence="2">Nucleoplasmic side</orientation>
    </subcellularLocation>
    <subcellularLocation>
        <location evidence="1">Nucleus</location>
        <location evidence="1">Nuclear pore complex</location>
    </subcellularLocation>
</comment>
<evidence type="ECO:0000256" key="20">
    <source>
        <dbReference type="SAM" id="MobiDB-lite"/>
    </source>
</evidence>
<keyword evidence="22" id="KW-1185">Reference proteome</keyword>
<dbReference type="KEGG" id="gsh:117363716"/>
<keyword evidence="3" id="KW-0813">Transport</keyword>
<keyword evidence="10" id="KW-0007">Acetylation</keyword>
<dbReference type="FunCoup" id="A0A6P8RR73">
    <property type="interactions" value="2931"/>
</dbReference>
<evidence type="ECO:0000256" key="10">
    <source>
        <dbReference type="ARBA" id="ARBA00022990"/>
    </source>
</evidence>
<dbReference type="GO" id="GO:0006606">
    <property type="term" value="P:protein import into nucleus"/>
    <property type="evidence" value="ECO:0007669"/>
    <property type="project" value="TreeGrafter"/>
</dbReference>
<dbReference type="InterPro" id="IPR015007">
    <property type="entry name" value="NUP2/50/61"/>
</dbReference>
<dbReference type="PROSITE" id="PS50196">
    <property type="entry name" value="RANBD1"/>
    <property type="match status" value="1"/>
</dbReference>
<dbReference type="Pfam" id="PF00638">
    <property type="entry name" value="Ran_BP1"/>
    <property type="match status" value="1"/>
</dbReference>
<dbReference type="InterPro" id="IPR045255">
    <property type="entry name" value="RanBP1-like"/>
</dbReference>
<evidence type="ECO:0000256" key="6">
    <source>
        <dbReference type="ARBA" id="ARBA00022737"/>
    </source>
</evidence>
<evidence type="ECO:0000256" key="13">
    <source>
        <dbReference type="ARBA" id="ARBA00023136"/>
    </source>
</evidence>
<keyword evidence="12" id="KW-0906">Nuclear pore complex</keyword>
<dbReference type="InterPro" id="IPR011993">
    <property type="entry name" value="PH-like_dom_sf"/>
</dbReference>
<evidence type="ECO:0000256" key="7">
    <source>
        <dbReference type="ARBA" id="ARBA00022816"/>
    </source>
</evidence>
<keyword evidence="13" id="KW-0472">Membrane</keyword>
<evidence type="ECO:0000256" key="8">
    <source>
        <dbReference type="ARBA" id="ARBA00022843"/>
    </source>
</evidence>
<evidence type="ECO:0000256" key="3">
    <source>
        <dbReference type="ARBA" id="ARBA00022448"/>
    </source>
</evidence>
<dbReference type="SUPFAM" id="SSF50729">
    <property type="entry name" value="PH domain-like"/>
    <property type="match status" value="1"/>
</dbReference>
<feature type="compositionally biased region" description="Basic and acidic residues" evidence="20">
    <location>
        <begin position="268"/>
        <end position="277"/>
    </location>
</feature>
<sequence length="490" mass="52938">MRKALSEVAQANASDAPEKDIILFCKPAYKARVRKASGSVGARAQAGKFSLASEDVLKNRAIRKAKRRNVGQEVEGGGAFKGFKGLILPIGSGFGFGSDSGSKPLESLFNGNSSTSSPLFTNIKSTLETKPALGSLAANGPTSSLVGKHAGSAKTNGEMQQPMSSISNQSKAFSSSDYNKQLTSLNYSVRDWIVKHVNTNPLCDLTPIFRDYEKHLVCIDQKYGSSTDSGSESDGNSKTNQTQSTLTFSISKLQEGSTLSFNRNPENTLDKMKPTSEKKMELSLGSASNISFNFGHKIDSPVLSSLGSSVPPNFSFSSGSCGLFSKDANQSKLATSFSIDAKKRQTESGSDEKGTDGDEESEEPPKAVVNEVKEDDAFFSKKCKLFYKKDQEFKEKGVGMLHLKPVGNKKTQLLVRADTNLGNILMNVLVQPSMPCSRMGKNNVVIVCVPNPPIDEKSPDDPITMLIRVKTSEDADELHKILLEKKEVSQ</sequence>
<dbReference type="CTD" id="10762"/>
<keyword evidence="5" id="KW-0597">Phosphoprotein</keyword>
<gene>
    <name evidence="23" type="primary">NUP50</name>
</gene>
<feature type="region of interest" description="Disordered" evidence="20">
    <location>
        <begin position="339"/>
        <end position="369"/>
    </location>
</feature>
<dbReference type="PANTHER" id="PTHR23138:SF141">
    <property type="entry name" value="NUCLEAR PORE COMPLEX PROTEIN NUP50"/>
    <property type="match status" value="1"/>
</dbReference>
<dbReference type="GO" id="GO:0005643">
    <property type="term" value="C:nuclear pore"/>
    <property type="evidence" value="ECO:0007669"/>
    <property type="project" value="UniProtKB-SubCell"/>
</dbReference>
<keyword evidence="14" id="KW-0539">Nucleus</keyword>
<dbReference type="PANTHER" id="PTHR23138">
    <property type="entry name" value="RAN BINDING PROTEIN"/>
    <property type="match status" value="1"/>
</dbReference>